<feature type="disulfide bond" evidence="19">
    <location>
        <begin position="186"/>
        <end position="437"/>
    </location>
</feature>
<dbReference type="Gene3D" id="3.40.50.1240">
    <property type="entry name" value="Phosphoglycerate mutase-like"/>
    <property type="match status" value="1"/>
</dbReference>
<dbReference type="PIRSF" id="PIRSF000894">
    <property type="entry name" value="Acid_phosphatase"/>
    <property type="match status" value="1"/>
</dbReference>
<evidence type="ECO:0000256" key="19">
    <source>
        <dbReference type="PIRSR" id="PIRSR000894-2"/>
    </source>
</evidence>
<accession>A0AAN7YH27</accession>
<dbReference type="EMBL" id="JAVRRL010000022">
    <property type="protein sequence ID" value="KAK5113673.1"/>
    <property type="molecule type" value="Genomic_DNA"/>
</dbReference>
<keyword evidence="6" id="KW-0378">Hydrolase</keyword>
<dbReference type="InterPro" id="IPR033379">
    <property type="entry name" value="Acid_Pase_AS"/>
</dbReference>
<dbReference type="EC" id="3.1.3.8" evidence="4"/>
<gene>
    <name evidence="20" type="ORF">LTR62_003300</name>
</gene>
<dbReference type="PROSITE" id="PS00778">
    <property type="entry name" value="HIS_ACID_PHOSPHAT_2"/>
    <property type="match status" value="1"/>
</dbReference>
<dbReference type="PANTHER" id="PTHR20963:SF24">
    <property type="entry name" value="3-PHYTASE B"/>
    <property type="match status" value="1"/>
</dbReference>
<evidence type="ECO:0000256" key="15">
    <source>
        <dbReference type="ARBA" id="ARBA00043788"/>
    </source>
</evidence>
<dbReference type="InterPro" id="IPR029033">
    <property type="entry name" value="His_PPase_superfam"/>
</dbReference>
<evidence type="ECO:0000256" key="3">
    <source>
        <dbReference type="ARBA" id="ARBA00011245"/>
    </source>
</evidence>
<comment type="subunit">
    <text evidence="3">Monomer.</text>
</comment>
<dbReference type="CDD" id="cd07061">
    <property type="entry name" value="HP_HAP_like"/>
    <property type="match status" value="1"/>
</dbReference>
<sequence>MPVSGAPWGYQCQPQISHYWGQYSPFFSVPSTIPDALPPRCEITFAQVLSRHGARDPTASKTNAYNATIEKLHQNVRTYTGIYSFLADYEHTLGADQLTLFGQQEMINSGIKYFDRYECLADHLTPFVRSSGEARVVESAQNFIQGFHSAKLADWGSRHQDPTYPYPIVVISEADGSNNTLNHDLCNAFENGPDGNIASDAQAKWVKVFIPPIQRRLNSDLLGANFTATEIINMMDLCPFHTVASPNGTISPFCALFNETEWHQYNYYETLNKYYGYSYGNPLGPTQGVGFGNELIARLTSQPVHDDSSTNHTLDDKSTTFPLDRQLYADFSHDNDMTAIFSALGLYDNNQRLPNNTVVEAQQFDGYSAAYTVPFAARAYFEKMRCWGQSEELVRVVVNDRVLPLTQCGGDALGRCTLSAYIESLGFVESNGLWDQCFVGNYTS</sequence>
<evidence type="ECO:0000313" key="20">
    <source>
        <dbReference type="EMBL" id="KAK5113673.1"/>
    </source>
</evidence>
<comment type="catalytic activity">
    <reaction evidence="11">
        <text>1D-myo-inositol 1,2,5,6-tetrakisphosphate + H2O = 1D-myo-inositol 1,2,6-trisphosphate + phosphate</text>
        <dbReference type="Rhea" id="RHEA:77119"/>
        <dbReference type="ChEBI" id="CHEBI:15377"/>
        <dbReference type="ChEBI" id="CHEBI:43474"/>
        <dbReference type="ChEBI" id="CHEBI:195535"/>
        <dbReference type="ChEBI" id="CHEBI:195537"/>
    </reaction>
    <physiologicalReaction direction="left-to-right" evidence="11">
        <dbReference type="Rhea" id="RHEA:77120"/>
    </physiologicalReaction>
</comment>
<evidence type="ECO:0000256" key="18">
    <source>
        <dbReference type="PIRSR" id="PIRSR000894-1"/>
    </source>
</evidence>
<evidence type="ECO:0000256" key="13">
    <source>
        <dbReference type="ARBA" id="ARBA00043721"/>
    </source>
</evidence>
<comment type="catalytic activity">
    <reaction evidence="12">
        <text>1D-myo-inositol 1,2-bisphosphate + H2O = 1D-myo-inositol 2-phosphate + phosphate</text>
        <dbReference type="Rhea" id="RHEA:77135"/>
        <dbReference type="ChEBI" id="CHEBI:15377"/>
        <dbReference type="ChEBI" id="CHEBI:43474"/>
        <dbReference type="ChEBI" id="CHEBI:84142"/>
        <dbReference type="ChEBI" id="CHEBI:195539"/>
    </reaction>
    <physiologicalReaction direction="left-to-right" evidence="12">
        <dbReference type="Rhea" id="RHEA:77136"/>
    </physiologicalReaction>
</comment>
<comment type="caution">
    <text evidence="20">The sequence shown here is derived from an EMBL/GenBank/DDBJ whole genome shotgun (WGS) entry which is preliminary data.</text>
</comment>
<dbReference type="PANTHER" id="PTHR20963">
    <property type="entry name" value="MULTIPLE INOSITOL POLYPHOSPHATE PHOSPHATASE-RELATED"/>
    <property type="match status" value="1"/>
</dbReference>
<protein>
    <recommendedName>
        <fullName evidence="16">Phytase A</fullName>
        <ecNumber evidence="4">3.1.3.8</ecNumber>
    </recommendedName>
    <alternativeName>
        <fullName evidence="17">Histidine acid phosphatase phyA</fullName>
    </alternativeName>
    <alternativeName>
        <fullName evidence="10">Myo-inositol hexakisphosphate phosphohydrolase A</fullName>
    </alternativeName>
    <alternativeName>
        <fullName evidence="9">Myo-inositol-hexaphosphate 3-phosphohydrolase A</fullName>
    </alternativeName>
</protein>
<keyword evidence="5" id="KW-0964">Secreted</keyword>
<dbReference type="InterPro" id="IPR000560">
    <property type="entry name" value="His_Pase_clade-2"/>
</dbReference>
<feature type="active site" description="Proton donor" evidence="18">
    <location>
        <position position="334"/>
    </location>
</feature>
<proteinExistence type="inferred from homology"/>
<evidence type="ECO:0000256" key="1">
    <source>
        <dbReference type="ARBA" id="ARBA00004613"/>
    </source>
</evidence>
<evidence type="ECO:0000256" key="4">
    <source>
        <dbReference type="ARBA" id="ARBA00012632"/>
    </source>
</evidence>
<comment type="subcellular location">
    <subcellularLocation>
        <location evidence="1">Secreted</location>
    </subcellularLocation>
</comment>
<dbReference type="GO" id="GO:0005576">
    <property type="term" value="C:extracellular region"/>
    <property type="evidence" value="ECO:0007669"/>
    <property type="project" value="UniProtKB-SubCell"/>
</dbReference>
<dbReference type="GO" id="GO:0016158">
    <property type="term" value="F:inositol hexakisphosphate 3-phosphatase activity"/>
    <property type="evidence" value="ECO:0007669"/>
    <property type="project" value="UniProtKB-EC"/>
</dbReference>
<evidence type="ECO:0000256" key="8">
    <source>
        <dbReference type="ARBA" id="ARBA00023180"/>
    </source>
</evidence>
<evidence type="ECO:0000256" key="6">
    <source>
        <dbReference type="ARBA" id="ARBA00022801"/>
    </source>
</evidence>
<evidence type="ECO:0000313" key="21">
    <source>
        <dbReference type="Proteomes" id="UP001310890"/>
    </source>
</evidence>
<keyword evidence="8" id="KW-0325">Glycoprotein</keyword>
<dbReference type="Pfam" id="PF00328">
    <property type="entry name" value="His_Phos_2"/>
    <property type="match status" value="1"/>
</dbReference>
<evidence type="ECO:0000256" key="10">
    <source>
        <dbReference type="ARBA" id="ARBA00042300"/>
    </source>
</evidence>
<evidence type="ECO:0000256" key="17">
    <source>
        <dbReference type="ARBA" id="ARBA00044262"/>
    </source>
</evidence>
<comment type="catalytic activity">
    <reaction evidence="15">
        <text>1D-myo-inositol hexakisphosphate + H2O = 1D-myo-inositol 1,2,4,5,6-pentakisphosphate + phosphate</text>
        <dbReference type="Rhea" id="RHEA:16989"/>
        <dbReference type="ChEBI" id="CHEBI:15377"/>
        <dbReference type="ChEBI" id="CHEBI:43474"/>
        <dbReference type="ChEBI" id="CHEBI:57798"/>
        <dbReference type="ChEBI" id="CHEBI:58130"/>
        <dbReference type="EC" id="3.1.3.8"/>
    </reaction>
    <physiologicalReaction direction="left-to-right" evidence="15">
        <dbReference type="Rhea" id="RHEA:16990"/>
    </physiologicalReaction>
</comment>
<dbReference type="GO" id="GO:0003993">
    <property type="term" value="F:acid phosphatase activity"/>
    <property type="evidence" value="ECO:0007669"/>
    <property type="project" value="TreeGrafter"/>
</dbReference>
<feature type="disulfide bond" evidence="19">
    <location>
        <begin position="408"/>
        <end position="416"/>
    </location>
</feature>
<evidence type="ECO:0000256" key="2">
    <source>
        <dbReference type="ARBA" id="ARBA00005375"/>
    </source>
</evidence>
<comment type="similarity">
    <text evidence="2">Belongs to the histidine acid phosphatase family.</text>
</comment>
<reference evidence="20" key="1">
    <citation type="submission" date="2023-08" db="EMBL/GenBank/DDBJ databases">
        <title>Black Yeasts Isolated from many extreme environments.</title>
        <authorList>
            <person name="Coleine C."/>
            <person name="Stajich J.E."/>
            <person name="Selbmann L."/>
        </authorList>
    </citation>
    <scope>NUCLEOTIDE SEQUENCE</scope>
    <source>
        <strain evidence="20">CCFEE 5401</strain>
    </source>
</reference>
<dbReference type="PROSITE" id="PS00616">
    <property type="entry name" value="HIS_ACID_PHOSPHAT_1"/>
    <property type="match status" value="1"/>
</dbReference>
<dbReference type="SUPFAM" id="SSF53254">
    <property type="entry name" value="Phosphoglycerate mutase-like"/>
    <property type="match status" value="1"/>
</dbReference>
<feature type="disulfide bond" evidence="19">
    <location>
        <begin position="41"/>
        <end position="386"/>
    </location>
</feature>
<evidence type="ECO:0000256" key="9">
    <source>
        <dbReference type="ARBA" id="ARBA00041857"/>
    </source>
</evidence>
<dbReference type="AlphaFoldDB" id="A0AAN7YH27"/>
<dbReference type="Proteomes" id="UP001310890">
    <property type="component" value="Unassembled WGS sequence"/>
</dbReference>
<evidence type="ECO:0000256" key="14">
    <source>
        <dbReference type="ARBA" id="ARBA00043748"/>
    </source>
</evidence>
<evidence type="ECO:0000256" key="16">
    <source>
        <dbReference type="ARBA" id="ARBA00044106"/>
    </source>
</evidence>
<comment type="catalytic activity">
    <reaction evidence="13">
        <text>1D-myo-inositol 1,2,6-trisphosphate + H2O = 1D-myo-inositol 1,2-bisphosphate + phosphate</text>
        <dbReference type="Rhea" id="RHEA:77131"/>
        <dbReference type="ChEBI" id="CHEBI:15377"/>
        <dbReference type="ChEBI" id="CHEBI:43474"/>
        <dbReference type="ChEBI" id="CHEBI:195537"/>
        <dbReference type="ChEBI" id="CHEBI:195539"/>
    </reaction>
    <physiologicalReaction direction="left-to-right" evidence="13">
        <dbReference type="Rhea" id="RHEA:77132"/>
    </physiologicalReaction>
</comment>
<evidence type="ECO:0000256" key="5">
    <source>
        <dbReference type="ARBA" id="ARBA00022525"/>
    </source>
</evidence>
<comment type="catalytic activity">
    <reaction evidence="14">
        <text>1D-myo-inositol 1,2,4,5,6-pentakisphosphate + H2O = 1D-myo-inositol 1,2,5,6-tetrakisphosphate + phosphate</text>
        <dbReference type="Rhea" id="RHEA:77115"/>
        <dbReference type="ChEBI" id="CHEBI:15377"/>
        <dbReference type="ChEBI" id="CHEBI:43474"/>
        <dbReference type="ChEBI" id="CHEBI:57798"/>
        <dbReference type="ChEBI" id="CHEBI:195535"/>
    </reaction>
    <physiologicalReaction direction="left-to-right" evidence="14">
        <dbReference type="Rhea" id="RHEA:77116"/>
    </physiologicalReaction>
</comment>
<organism evidence="20 21">
    <name type="scientific">Meristemomyces frigidus</name>
    <dbReference type="NCBI Taxonomy" id="1508187"/>
    <lineage>
        <taxon>Eukaryota</taxon>
        <taxon>Fungi</taxon>
        <taxon>Dikarya</taxon>
        <taxon>Ascomycota</taxon>
        <taxon>Pezizomycotina</taxon>
        <taxon>Dothideomycetes</taxon>
        <taxon>Dothideomycetidae</taxon>
        <taxon>Mycosphaerellales</taxon>
        <taxon>Teratosphaeriaceae</taxon>
        <taxon>Meristemomyces</taxon>
    </lineage>
</organism>
<evidence type="ECO:0000256" key="7">
    <source>
        <dbReference type="ARBA" id="ARBA00023157"/>
    </source>
</evidence>
<name>A0AAN7YH27_9PEZI</name>
<evidence type="ECO:0000256" key="11">
    <source>
        <dbReference type="ARBA" id="ARBA00043670"/>
    </source>
</evidence>
<feature type="disulfide bond" evidence="19">
    <location>
        <begin position="238"/>
        <end position="254"/>
    </location>
</feature>
<feature type="active site" description="Nucleophile" evidence="18">
    <location>
        <position position="52"/>
    </location>
</feature>
<dbReference type="InterPro" id="IPR016274">
    <property type="entry name" value="Histidine_acid_Pase_euk"/>
</dbReference>
<keyword evidence="7 19" id="KW-1015">Disulfide bond</keyword>
<evidence type="ECO:0000256" key="12">
    <source>
        <dbReference type="ARBA" id="ARBA00043675"/>
    </source>
</evidence>